<evidence type="ECO:0000313" key="14">
    <source>
        <dbReference type="Proteomes" id="UP000322876"/>
    </source>
</evidence>
<dbReference type="EC" id="2.7.13.3" evidence="2"/>
<dbReference type="Gene3D" id="3.40.50.2300">
    <property type="match status" value="1"/>
</dbReference>
<dbReference type="OrthoDB" id="9780153at2"/>
<feature type="modified residue" description="4-aspartylphosphate" evidence="9">
    <location>
        <position position="572"/>
    </location>
</feature>
<dbReference type="Gene3D" id="3.30.565.10">
    <property type="entry name" value="Histidine kinase-like ATPase, C-terminal domain"/>
    <property type="match status" value="1"/>
</dbReference>
<keyword evidence="6" id="KW-0418">Kinase</keyword>
<evidence type="ECO:0000259" key="11">
    <source>
        <dbReference type="PROSITE" id="PS50110"/>
    </source>
</evidence>
<dbReference type="AlphaFoldDB" id="A0A5A8F8L3"/>
<dbReference type="Pfam" id="PF02518">
    <property type="entry name" value="HATPase_c"/>
    <property type="match status" value="1"/>
</dbReference>
<keyword evidence="14" id="KW-1185">Reference proteome</keyword>
<dbReference type="InterPro" id="IPR011006">
    <property type="entry name" value="CheY-like_superfamily"/>
</dbReference>
<dbReference type="SUPFAM" id="SSF55874">
    <property type="entry name" value="ATPase domain of HSP90 chaperone/DNA topoisomerase II/histidine kinase"/>
    <property type="match status" value="1"/>
</dbReference>
<dbReference type="InterPro" id="IPR002545">
    <property type="entry name" value="CheW-lke_dom"/>
</dbReference>
<dbReference type="InterPro" id="IPR051315">
    <property type="entry name" value="Bact_Chemotaxis_CheA"/>
</dbReference>
<dbReference type="Gene3D" id="1.20.120.160">
    <property type="entry name" value="HPT domain"/>
    <property type="match status" value="1"/>
</dbReference>
<dbReference type="EMBL" id="VFJB01000003">
    <property type="protein sequence ID" value="KAA0258961.1"/>
    <property type="molecule type" value="Genomic_DNA"/>
</dbReference>
<dbReference type="SUPFAM" id="SSF47226">
    <property type="entry name" value="Histidine-containing phosphotransfer domain, HPT domain"/>
    <property type="match status" value="1"/>
</dbReference>
<evidence type="ECO:0000259" key="10">
    <source>
        <dbReference type="PROSITE" id="PS50109"/>
    </source>
</evidence>
<dbReference type="Proteomes" id="UP000322876">
    <property type="component" value="Unassembled WGS sequence"/>
</dbReference>
<keyword evidence="4" id="KW-0808">Transferase</keyword>
<dbReference type="GO" id="GO:0006935">
    <property type="term" value="P:chemotaxis"/>
    <property type="evidence" value="ECO:0007669"/>
    <property type="project" value="InterPro"/>
</dbReference>
<dbReference type="GO" id="GO:0000155">
    <property type="term" value="F:phosphorelay sensor kinase activity"/>
    <property type="evidence" value="ECO:0007669"/>
    <property type="project" value="UniProtKB-ARBA"/>
</dbReference>
<dbReference type="SMART" id="SM00448">
    <property type="entry name" value="REC"/>
    <property type="match status" value="1"/>
</dbReference>
<dbReference type="PROSITE" id="PS50109">
    <property type="entry name" value="HIS_KIN"/>
    <property type="match status" value="1"/>
</dbReference>
<gene>
    <name evidence="13" type="ORF">FHQ18_03155</name>
</gene>
<dbReference type="SMART" id="SM00387">
    <property type="entry name" value="HATPase_c"/>
    <property type="match status" value="1"/>
</dbReference>
<evidence type="ECO:0000259" key="12">
    <source>
        <dbReference type="PROSITE" id="PS50894"/>
    </source>
</evidence>
<dbReference type="InterPro" id="IPR036890">
    <property type="entry name" value="HATPase_C_sf"/>
</dbReference>
<dbReference type="SUPFAM" id="SSF52172">
    <property type="entry name" value="CheY-like"/>
    <property type="match status" value="1"/>
</dbReference>
<organism evidence="13 14">
    <name type="scientific">Deferribacter autotrophicus</name>
    <dbReference type="NCBI Taxonomy" id="500465"/>
    <lineage>
        <taxon>Bacteria</taxon>
        <taxon>Pseudomonadati</taxon>
        <taxon>Deferribacterota</taxon>
        <taxon>Deferribacteres</taxon>
        <taxon>Deferribacterales</taxon>
        <taxon>Deferribacteraceae</taxon>
        <taxon>Deferribacter</taxon>
    </lineage>
</organism>
<dbReference type="PROSITE" id="PS50894">
    <property type="entry name" value="HPT"/>
    <property type="match status" value="1"/>
</dbReference>
<evidence type="ECO:0000256" key="1">
    <source>
        <dbReference type="ARBA" id="ARBA00000085"/>
    </source>
</evidence>
<evidence type="ECO:0000256" key="8">
    <source>
        <dbReference type="PROSITE-ProRule" id="PRU00110"/>
    </source>
</evidence>
<dbReference type="Pfam" id="PF01627">
    <property type="entry name" value="Hpt"/>
    <property type="match status" value="1"/>
</dbReference>
<evidence type="ECO:0000256" key="3">
    <source>
        <dbReference type="ARBA" id="ARBA00022553"/>
    </source>
</evidence>
<evidence type="ECO:0000256" key="7">
    <source>
        <dbReference type="ARBA" id="ARBA00035100"/>
    </source>
</evidence>
<evidence type="ECO:0000256" key="9">
    <source>
        <dbReference type="PROSITE-ProRule" id="PRU00169"/>
    </source>
</evidence>
<dbReference type="PRINTS" id="PR00344">
    <property type="entry name" value="BCTRLSENSOR"/>
</dbReference>
<accession>A0A5A8F8L3</accession>
<dbReference type="Pfam" id="PF00072">
    <property type="entry name" value="Response_reg"/>
    <property type="match status" value="1"/>
</dbReference>
<evidence type="ECO:0000256" key="2">
    <source>
        <dbReference type="ARBA" id="ARBA00012438"/>
    </source>
</evidence>
<keyword evidence="3 9" id="KW-0597">Phosphoprotein</keyword>
<evidence type="ECO:0000256" key="6">
    <source>
        <dbReference type="ARBA" id="ARBA00022777"/>
    </source>
</evidence>
<dbReference type="InterPro" id="IPR004358">
    <property type="entry name" value="Sig_transdc_His_kin-like_C"/>
</dbReference>
<dbReference type="PANTHER" id="PTHR43395">
    <property type="entry name" value="SENSOR HISTIDINE KINASE CHEA"/>
    <property type="match status" value="1"/>
</dbReference>
<dbReference type="CDD" id="cd17574">
    <property type="entry name" value="REC_OmpR"/>
    <property type="match status" value="1"/>
</dbReference>
<dbReference type="SMART" id="SM00073">
    <property type="entry name" value="HPT"/>
    <property type="match status" value="1"/>
</dbReference>
<dbReference type="PROSITE" id="PS50110">
    <property type="entry name" value="RESPONSE_REGULATORY"/>
    <property type="match status" value="1"/>
</dbReference>
<dbReference type="PANTHER" id="PTHR43395:SF10">
    <property type="entry name" value="CHEMOTAXIS PROTEIN CHEA"/>
    <property type="match status" value="1"/>
</dbReference>
<sequence length="638" mass="72863">MDNKKLFKIFTEELTTHINNIRTFINNFFEAEEKEYLTKIVKELHTLKGSSGILGLHNLTDIFHNLENYFQRLTKHEIEDNDKIKIIEIINILEKIPKNLDNPNKIIDEIDQLLKSSVIIEKKFKDEQKTSIITTKNIATEKVASLKTEFQKLNTHIYDLLNKVRIEGFTKNKLLEQLEKIGYQLNRLNLTTFNALDEKLKNIAHLTATKLSKNVKLEIINSNVEVDEEILAIANEILTHIIRNAVYHGIENPEERIKVGKSKTGKITVQFKQASDRIHIIVTDDGKGIDVNKIIEKGIENGLIQPDDIPKLKKEDIYNLLFNENFSTTLEVDEISGRGLGLSIVREKIEKIGGFVEIESEIGKYTKFILNIPFTFKSVYCKILATADNYLAVPISIIDSIEKLITENIKDKDGTLVIEKNGTLFNLYKLSELFNIDSTNEKLLIFFKNTKSAVAVESVGENILFDLIPIKGISSNYKYFVGFSIYNNRPIAILNPSYLTKTALRESRTIIPSNLYEKKVKKTILVADDNPVITETIKELLTNEGYNILTAQNGVEAFELFRNKNIDFIITDIEMPIMDGLTLTKNIRKLNKSIPILILSSKGDEQDIQNGLDAGANGYFIKRFFIKDSFLKKIKELL</sequence>
<feature type="domain" description="Histidine kinase" evidence="10">
    <location>
        <begin position="95"/>
        <end position="376"/>
    </location>
</feature>
<dbReference type="InterPro" id="IPR008207">
    <property type="entry name" value="Sig_transdc_His_kin_Hpt_dom"/>
</dbReference>
<dbReference type="InterPro" id="IPR003594">
    <property type="entry name" value="HATPase_dom"/>
</dbReference>
<comment type="catalytic activity">
    <reaction evidence="1">
        <text>ATP + protein L-histidine = ADP + protein N-phospho-L-histidine.</text>
        <dbReference type="EC" id="2.7.13.3"/>
    </reaction>
</comment>
<evidence type="ECO:0000256" key="4">
    <source>
        <dbReference type="ARBA" id="ARBA00022679"/>
    </source>
</evidence>
<comment type="function">
    <text evidence="7">Involved in the transmission of sensory signals from the chemoreceptors to the flagellar motors. CheA is autophosphorylated; it can transfer its phosphate group to either CheB or CheY.</text>
</comment>
<dbReference type="SMART" id="SM00260">
    <property type="entry name" value="CheW"/>
    <property type="match status" value="1"/>
</dbReference>
<dbReference type="FunFam" id="3.30.565.10:FF:000016">
    <property type="entry name" value="Chemotaxis protein CheA, putative"/>
    <property type="match status" value="1"/>
</dbReference>
<feature type="domain" description="HPt" evidence="12">
    <location>
        <begin position="1"/>
        <end position="110"/>
    </location>
</feature>
<feature type="modified residue" description="Phosphohistidine" evidence="8">
    <location>
        <position position="45"/>
    </location>
</feature>
<comment type="caution">
    <text evidence="13">The sequence shown here is derived from an EMBL/GenBank/DDBJ whole genome shotgun (WGS) entry which is preliminary data.</text>
</comment>
<dbReference type="InterPro" id="IPR036061">
    <property type="entry name" value="CheW-like_dom_sf"/>
</dbReference>
<name>A0A5A8F8L3_9BACT</name>
<proteinExistence type="predicted"/>
<dbReference type="CDD" id="cd00088">
    <property type="entry name" value="HPT"/>
    <property type="match status" value="1"/>
</dbReference>
<evidence type="ECO:0000256" key="5">
    <source>
        <dbReference type="ARBA" id="ARBA00022741"/>
    </source>
</evidence>
<dbReference type="RefSeq" id="WP_149265721.1">
    <property type="nucleotide sequence ID" value="NZ_VFJB01000003.1"/>
</dbReference>
<dbReference type="SUPFAM" id="SSF50341">
    <property type="entry name" value="CheW-like"/>
    <property type="match status" value="1"/>
</dbReference>
<dbReference type="InterPro" id="IPR036641">
    <property type="entry name" value="HPT_dom_sf"/>
</dbReference>
<keyword evidence="5" id="KW-0547">Nucleotide-binding</keyword>
<evidence type="ECO:0000313" key="13">
    <source>
        <dbReference type="EMBL" id="KAA0258961.1"/>
    </source>
</evidence>
<dbReference type="InterPro" id="IPR001789">
    <property type="entry name" value="Sig_transdc_resp-reg_receiver"/>
</dbReference>
<feature type="domain" description="Response regulatory" evidence="11">
    <location>
        <begin position="523"/>
        <end position="637"/>
    </location>
</feature>
<reference evidence="13 14" key="1">
    <citation type="submission" date="2019-06" db="EMBL/GenBank/DDBJ databases">
        <title>Genomic insights into carbon and energy metabolism of Deferribacter autotrophicus revealed new metabolic traits in the phylum Deferribacteres.</title>
        <authorList>
            <person name="Slobodkin A.I."/>
            <person name="Slobodkina G.B."/>
            <person name="Allioux M."/>
            <person name="Alain K."/>
            <person name="Jebbar M."/>
            <person name="Shadrin V."/>
            <person name="Kublanov I.V."/>
            <person name="Toshchakov S.V."/>
            <person name="Bonch-Osmolovskaya E.A."/>
        </authorList>
    </citation>
    <scope>NUCLEOTIDE SEQUENCE [LARGE SCALE GENOMIC DNA]</scope>
    <source>
        <strain evidence="13 14">SL50</strain>
    </source>
</reference>
<dbReference type="InterPro" id="IPR005467">
    <property type="entry name" value="His_kinase_dom"/>
</dbReference>
<protein>
    <recommendedName>
        <fullName evidence="2">histidine kinase</fullName>
        <ecNumber evidence="2">2.7.13.3</ecNumber>
    </recommendedName>
</protein>